<organism evidence="2 3">
    <name type="scientific">Collybiopsis confluens</name>
    <dbReference type="NCBI Taxonomy" id="2823264"/>
    <lineage>
        <taxon>Eukaryota</taxon>
        <taxon>Fungi</taxon>
        <taxon>Dikarya</taxon>
        <taxon>Basidiomycota</taxon>
        <taxon>Agaricomycotina</taxon>
        <taxon>Agaricomycetes</taxon>
        <taxon>Agaricomycetidae</taxon>
        <taxon>Agaricales</taxon>
        <taxon>Marasmiineae</taxon>
        <taxon>Omphalotaceae</taxon>
        <taxon>Collybiopsis</taxon>
    </lineage>
</organism>
<keyword evidence="1" id="KW-0732">Signal</keyword>
<evidence type="ECO:0000313" key="3">
    <source>
        <dbReference type="Proteomes" id="UP000518752"/>
    </source>
</evidence>
<name>A0A8H5H2N6_9AGAR</name>
<sequence length="498" mass="53763">MLSYSRFLALSTLAVSVARCSLVAPANKGLPSTVADPSNFNGTTTDSDGIASIALQVDQRTGPTTEQPNLPAAKTTLTVIDGSLLSNATNPVPRRNLATRAFAPESPRRDTSDYEMVFRGTGTGPHDRDASIIGTAYLTYTVVDNSTYDSGLQECLKFCDNTPGCVFVNLFYEKNNYLLDHVFPEHSNLKCAAYSDVHTAKEKLNFGGQSLSGVPSGPLSYIQQSSGWSSKSLCDPSTPGGYDPLPLLNGANEAPGYMGYVFLSQYDVDKCAEECNKRDPDPVGGSCKYFNIWRALVDGVPTTYTCAMYYIPADPSTAINYGQGSLIVSDSRGYTRKSYVLDGGFEDYTCGNLGDFCFTNVTDRWIASSPAGGIFDASIFHYANYAHSGFSCALLGSAFGSDSLAGTLTYTSPLHTDPGATYDIQFFHSSSYSGTVDEEDAFVEVYWNGKQAGVIRPGFSDWKYYHFTAVGTGSDGLQFRGGAAPSYDFIDDIYVFKT</sequence>
<gene>
    <name evidence="2" type="ORF">D9757_008547</name>
</gene>
<dbReference type="AlphaFoldDB" id="A0A8H5H2N6"/>
<evidence type="ECO:0008006" key="4">
    <source>
        <dbReference type="Google" id="ProtNLM"/>
    </source>
</evidence>
<keyword evidence="3" id="KW-1185">Reference proteome</keyword>
<evidence type="ECO:0000256" key="1">
    <source>
        <dbReference type="SAM" id="SignalP"/>
    </source>
</evidence>
<accession>A0A8H5H2N6</accession>
<proteinExistence type="predicted"/>
<reference evidence="2 3" key="1">
    <citation type="journal article" date="2020" name="ISME J.">
        <title>Uncovering the hidden diversity of litter-decomposition mechanisms in mushroom-forming fungi.</title>
        <authorList>
            <person name="Floudas D."/>
            <person name="Bentzer J."/>
            <person name="Ahren D."/>
            <person name="Johansson T."/>
            <person name="Persson P."/>
            <person name="Tunlid A."/>
        </authorList>
    </citation>
    <scope>NUCLEOTIDE SEQUENCE [LARGE SCALE GENOMIC DNA]</scope>
    <source>
        <strain evidence="2 3">CBS 406.79</strain>
    </source>
</reference>
<evidence type="ECO:0000313" key="2">
    <source>
        <dbReference type="EMBL" id="KAF5375613.1"/>
    </source>
</evidence>
<dbReference type="Proteomes" id="UP000518752">
    <property type="component" value="Unassembled WGS sequence"/>
</dbReference>
<protein>
    <recommendedName>
        <fullName evidence="4">Fruit-body specific protein a</fullName>
    </recommendedName>
</protein>
<feature type="signal peptide" evidence="1">
    <location>
        <begin position="1"/>
        <end position="20"/>
    </location>
</feature>
<feature type="chain" id="PRO_5034533980" description="Fruit-body specific protein a" evidence="1">
    <location>
        <begin position="21"/>
        <end position="498"/>
    </location>
</feature>
<comment type="caution">
    <text evidence="2">The sequence shown here is derived from an EMBL/GenBank/DDBJ whole genome shotgun (WGS) entry which is preliminary data.</text>
</comment>
<dbReference type="OrthoDB" id="271448at2759"/>
<dbReference type="EMBL" id="JAACJN010000096">
    <property type="protein sequence ID" value="KAF5375613.1"/>
    <property type="molecule type" value="Genomic_DNA"/>
</dbReference>